<dbReference type="GO" id="GO:0003824">
    <property type="term" value="F:catalytic activity"/>
    <property type="evidence" value="ECO:0007669"/>
    <property type="project" value="InterPro"/>
</dbReference>
<proteinExistence type="predicted"/>
<protein>
    <recommendedName>
        <fullName evidence="1">Amidase domain-containing protein</fullName>
    </recommendedName>
</protein>
<reference evidence="2" key="1">
    <citation type="submission" date="2018-05" db="EMBL/GenBank/DDBJ databases">
        <authorList>
            <person name="Lanie J.A."/>
            <person name="Ng W.-L."/>
            <person name="Kazmierczak K.M."/>
            <person name="Andrzejewski T.M."/>
            <person name="Davidsen T.M."/>
            <person name="Wayne K.J."/>
            <person name="Tettelin H."/>
            <person name="Glass J.I."/>
            <person name="Rusch D."/>
            <person name="Podicherti R."/>
            <person name="Tsui H.-C.T."/>
            <person name="Winkler M.E."/>
        </authorList>
    </citation>
    <scope>NUCLEOTIDE SEQUENCE</scope>
</reference>
<gene>
    <name evidence="2" type="ORF">METZ01_LOCUS513095</name>
</gene>
<accession>A0A383ETZ3</accession>
<feature type="non-terminal residue" evidence="2">
    <location>
        <position position="1"/>
    </location>
</feature>
<name>A0A383ETZ3_9ZZZZ</name>
<dbReference type="PANTHER" id="PTHR11895">
    <property type="entry name" value="TRANSAMIDASE"/>
    <property type="match status" value="1"/>
</dbReference>
<organism evidence="2">
    <name type="scientific">marine metagenome</name>
    <dbReference type="NCBI Taxonomy" id="408172"/>
    <lineage>
        <taxon>unclassified sequences</taxon>
        <taxon>metagenomes</taxon>
        <taxon>ecological metagenomes</taxon>
    </lineage>
</organism>
<sequence length="150" mass="16879">NLLEMYINTREEGFGEEVKRRIMLGTFVLSSGYYDAYYLKGQKVRTLIKQDFENAFGLCDVIVAPNAPMTAFKLKERTNDPLKMYLSDIYTISANLAGIPGISIPCGISKTGRMPIGLQLMGKHFDEESLIAAGHHFQKNTEHHLQQPPL</sequence>
<dbReference type="Pfam" id="PF01425">
    <property type="entry name" value="Amidase"/>
    <property type="match status" value="1"/>
</dbReference>
<dbReference type="Gene3D" id="3.90.1300.10">
    <property type="entry name" value="Amidase signature (AS) domain"/>
    <property type="match status" value="1"/>
</dbReference>
<dbReference type="EMBL" id="UINC01228785">
    <property type="protein sequence ID" value="SVE60241.1"/>
    <property type="molecule type" value="Genomic_DNA"/>
</dbReference>
<dbReference type="InterPro" id="IPR036928">
    <property type="entry name" value="AS_sf"/>
</dbReference>
<dbReference type="AlphaFoldDB" id="A0A383ETZ3"/>
<evidence type="ECO:0000313" key="2">
    <source>
        <dbReference type="EMBL" id="SVE60241.1"/>
    </source>
</evidence>
<feature type="domain" description="Amidase" evidence="1">
    <location>
        <begin position="2"/>
        <end position="130"/>
    </location>
</feature>
<dbReference type="InterPro" id="IPR023631">
    <property type="entry name" value="Amidase_dom"/>
</dbReference>
<evidence type="ECO:0000259" key="1">
    <source>
        <dbReference type="Pfam" id="PF01425"/>
    </source>
</evidence>
<dbReference type="PANTHER" id="PTHR11895:SF151">
    <property type="entry name" value="GLUTAMYL-TRNA(GLN) AMIDOTRANSFERASE SUBUNIT A"/>
    <property type="match status" value="1"/>
</dbReference>
<dbReference type="InterPro" id="IPR000120">
    <property type="entry name" value="Amidase"/>
</dbReference>
<dbReference type="SUPFAM" id="SSF75304">
    <property type="entry name" value="Amidase signature (AS) enzymes"/>
    <property type="match status" value="1"/>
</dbReference>